<evidence type="ECO:0000256" key="1">
    <source>
        <dbReference type="SAM" id="MobiDB-lite"/>
    </source>
</evidence>
<sequence>ARPSASRRLLGGLPPRPRQPWPELRADRRDGAPRGETAGRWHRVRACRRRGGLGHRRGSRGFGPGGAASALCGRAADRWRGVPALSRSDVPAQRPARQASGRAAGGGRPGPGRRRVLARRGADAPQPQGRRLLGVAVGPVPRGWDGAGDRGGCRGGRGRALHPLAWGVGLAAVGRGRRGRLPACPAPARRAVRRGADGARPPHGGIEL</sequence>
<feature type="region of interest" description="Disordered" evidence="1">
    <location>
        <begin position="187"/>
        <end position="208"/>
    </location>
</feature>
<proteinExistence type="predicted"/>
<feature type="region of interest" description="Disordered" evidence="1">
    <location>
        <begin position="1"/>
        <end position="67"/>
    </location>
</feature>
<reference evidence="2" key="1">
    <citation type="submission" date="2020-02" db="EMBL/GenBank/DDBJ databases">
        <authorList>
            <person name="Meier V. D."/>
        </authorList>
    </citation>
    <scope>NUCLEOTIDE SEQUENCE</scope>
    <source>
        <strain evidence="2">AVDCRST_MAG27</strain>
    </source>
</reference>
<organism evidence="2">
    <name type="scientific">uncultured Craurococcus sp</name>
    <dbReference type="NCBI Taxonomy" id="1135998"/>
    <lineage>
        <taxon>Bacteria</taxon>
        <taxon>Pseudomonadati</taxon>
        <taxon>Pseudomonadota</taxon>
        <taxon>Alphaproteobacteria</taxon>
        <taxon>Acetobacterales</taxon>
        <taxon>Acetobacteraceae</taxon>
        <taxon>Craurococcus</taxon>
        <taxon>environmental samples</taxon>
    </lineage>
</organism>
<gene>
    <name evidence="2" type="ORF">AVDCRST_MAG27-3121</name>
</gene>
<feature type="non-terminal residue" evidence="2">
    <location>
        <position position="1"/>
    </location>
</feature>
<name>A0A6J4J7S8_9PROT</name>
<feature type="compositionally biased region" description="Low complexity" evidence="1">
    <location>
        <begin position="91"/>
        <end position="102"/>
    </location>
</feature>
<evidence type="ECO:0000313" key="2">
    <source>
        <dbReference type="EMBL" id="CAA9271333.1"/>
    </source>
</evidence>
<feature type="compositionally biased region" description="Basic and acidic residues" evidence="1">
    <location>
        <begin position="24"/>
        <end position="39"/>
    </location>
</feature>
<dbReference type="AlphaFoldDB" id="A0A6J4J7S8"/>
<feature type="compositionally biased region" description="Basic residues" evidence="1">
    <location>
        <begin position="40"/>
        <end position="59"/>
    </location>
</feature>
<feature type="region of interest" description="Disordered" evidence="1">
    <location>
        <begin position="84"/>
        <end position="130"/>
    </location>
</feature>
<feature type="non-terminal residue" evidence="2">
    <location>
        <position position="208"/>
    </location>
</feature>
<accession>A0A6J4J7S8</accession>
<dbReference type="EMBL" id="CADCTD010000147">
    <property type="protein sequence ID" value="CAA9271333.1"/>
    <property type="molecule type" value="Genomic_DNA"/>
</dbReference>
<protein>
    <submittedName>
        <fullName evidence="2">Uncharacterized protein</fullName>
    </submittedName>
</protein>